<evidence type="ECO:0000259" key="4">
    <source>
        <dbReference type="Pfam" id="PF08241"/>
    </source>
</evidence>
<feature type="domain" description="Methyltransferase type 11" evidence="4">
    <location>
        <begin position="42"/>
        <end position="130"/>
    </location>
</feature>
<dbReference type="GO" id="GO:0008757">
    <property type="term" value="F:S-adenosylmethionine-dependent methyltransferase activity"/>
    <property type="evidence" value="ECO:0007669"/>
    <property type="project" value="InterPro"/>
</dbReference>
<dbReference type="EMBL" id="AP022870">
    <property type="protein sequence ID" value="BCB80322.1"/>
    <property type="molecule type" value="Genomic_DNA"/>
</dbReference>
<dbReference type="InterPro" id="IPR029063">
    <property type="entry name" value="SAM-dependent_MTases_sf"/>
</dbReference>
<sequence length="251" mass="27436">MADQTQALSFGAAAAEYDQFRPSYPVEAVRWAVGTPPPADVVDLGAGTGKLTRVLLSAGYQVMPVEPDEGMRAQLAASTEGVAALAGFAESVPLPDAAADSVVAAQAYHWFDRERAHPEIARLLRAGGHFGAIWNHRDDREPWVAELSRITHDIAEHRGQFDPEPTVTLELSDAFGPVERKEFTYREPRTPEGLVAMISTRSYFITAAPEKQAEIVAGVRELTATHPDLAGRESFDVPYRVIVFRAQVLRS</sequence>
<organism evidence="5 6">
    <name type="scientific">Phytohabitans flavus</name>
    <dbReference type="NCBI Taxonomy" id="1076124"/>
    <lineage>
        <taxon>Bacteria</taxon>
        <taxon>Bacillati</taxon>
        <taxon>Actinomycetota</taxon>
        <taxon>Actinomycetes</taxon>
        <taxon>Micromonosporales</taxon>
        <taxon>Micromonosporaceae</taxon>
    </lineage>
</organism>
<reference evidence="5 6" key="1">
    <citation type="submission" date="2020-03" db="EMBL/GenBank/DDBJ databases">
        <title>Whole genome shotgun sequence of Phytohabitans flavus NBRC 107702.</title>
        <authorList>
            <person name="Komaki H."/>
            <person name="Tamura T."/>
        </authorList>
    </citation>
    <scope>NUCLEOTIDE SEQUENCE [LARGE SCALE GENOMIC DNA]</scope>
    <source>
        <strain evidence="5 6">NBRC 107702</strain>
    </source>
</reference>
<proteinExistence type="inferred from homology"/>
<reference evidence="5 6" key="2">
    <citation type="submission" date="2020-03" db="EMBL/GenBank/DDBJ databases">
        <authorList>
            <person name="Ichikawa N."/>
            <person name="Kimura A."/>
            <person name="Kitahashi Y."/>
            <person name="Uohara A."/>
        </authorList>
    </citation>
    <scope>NUCLEOTIDE SEQUENCE [LARGE SCALE GENOMIC DNA]</scope>
    <source>
        <strain evidence="5 6">NBRC 107702</strain>
    </source>
</reference>
<evidence type="ECO:0000256" key="1">
    <source>
        <dbReference type="ARBA" id="ARBA00008361"/>
    </source>
</evidence>
<dbReference type="InterPro" id="IPR013216">
    <property type="entry name" value="Methyltransf_11"/>
</dbReference>
<dbReference type="AlphaFoldDB" id="A0A6F8Y2H6"/>
<keyword evidence="3 5" id="KW-0808">Transferase</keyword>
<dbReference type="InterPro" id="IPR051052">
    <property type="entry name" value="Diverse_substrate_MTase"/>
</dbReference>
<keyword evidence="2 5" id="KW-0489">Methyltransferase</keyword>
<protein>
    <submittedName>
        <fullName evidence="5">Putative methyltransferase</fullName>
    </submittedName>
</protein>
<gene>
    <name evidence="5" type="ORF">Pflav_067320</name>
</gene>
<dbReference type="RefSeq" id="WP_173040503.1">
    <property type="nucleotide sequence ID" value="NZ_AP022870.1"/>
</dbReference>
<evidence type="ECO:0000313" key="6">
    <source>
        <dbReference type="Proteomes" id="UP000502508"/>
    </source>
</evidence>
<comment type="similarity">
    <text evidence="1">Belongs to the methyltransferase superfamily.</text>
</comment>
<evidence type="ECO:0000256" key="2">
    <source>
        <dbReference type="ARBA" id="ARBA00022603"/>
    </source>
</evidence>
<evidence type="ECO:0000256" key="3">
    <source>
        <dbReference type="ARBA" id="ARBA00022679"/>
    </source>
</evidence>
<accession>A0A6F8Y2H6</accession>
<evidence type="ECO:0000313" key="5">
    <source>
        <dbReference type="EMBL" id="BCB80322.1"/>
    </source>
</evidence>
<name>A0A6F8Y2H6_9ACTN</name>
<dbReference type="SUPFAM" id="SSF53335">
    <property type="entry name" value="S-adenosyl-L-methionine-dependent methyltransferases"/>
    <property type="match status" value="1"/>
</dbReference>
<dbReference type="KEGG" id="pfla:Pflav_067320"/>
<keyword evidence="6" id="KW-1185">Reference proteome</keyword>
<dbReference type="PANTHER" id="PTHR44942:SF4">
    <property type="entry name" value="METHYLTRANSFERASE TYPE 11 DOMAIN-CONTAINING PROTEIN"/>
    <property type="match status" value="1"/>
</dbReference>
<dbReference type="GO" id="GO:0032259">
    <property type="term" value="P:methylation"/>
    <property type="evidence" value="ECO:0007669"/>
    <property type="project" value="UniProtKB-KW"/>
</dbReference>
<dbReference type="PANTHER" id="PTHR44942">
    <property type="entry name" value="METHYLTRANSF_11 DOMAIN-CONTAINING PROTEIN"/>
    <property type="match status" value="1"/>
</dbReference>
<dbReference type="Gene3D" id="3.40.50.150">
    <property type="entry name" value="Vaccinia Virus protein VP39"/>
    <property type="match status" value="1"/>
</dbReference>
<dbReference type="Proteomes" id="UP000502508">
    <property type="component" value="Chromosome"/>
</dbReference>
<dbReference type="Pfam" id="PF08241">
    <property type="entry name" value="Methyltransf_11"/>
    <property type="match status" value="1"/>
</dbReference>